<dbReference type="GO" id="GO:0071555">
    <property type="term" value="P:cell wall organization"/>
    <property type="evidence" value="ECO:0007669"/>
    <property type="project" value="TreeGrafter"/>
</dbReference>
<dbReference type="RefSeq" id="WP_138156623.1">
    <property type="nucleotide sequence ID" value="NZ_CP039381.1"/>
</dbReference>
<dbReference type="Proteomes" id="UP000301475">
    <property type="component" value="Chromosome"/>
</dbReference>
<dbReference type="PANTHER" id="PTHR30627:SF24">
    <property type="entry name" value="PENICILLIN-BINDING PROTEIN 4B"/>
    <property type="match status" value="1"/>
</dbReference>
<dbReference type="KEGG" id="ruj:E5Z56_03935"/>
<dbReference type="Pfam" id="PF00905">
    <property type="entry name" value="Transpeptidase"/>
    <property type="match status" value="1"/>
</dbReference>
<keyword evidence="4" id="KW-1185">Reference proteome</keyword>
<dbReference type="InterPro" id="IPR050515">
    <property type="entry name" value="Beta-lactam/transpept"/>
</dbReference>
<feature type="transmembrane region" description="Helical" evidence="1">
    <location>
        <begin position="12"/>
        <end position="31"/>
    </location>
</feature>
<evidence type="ECO:0000259" key="2">
    <source>
        <dbReference type="Pfam" id="PF00905"/>
    </source>
</evidence>
<keyword evidence="1" id="KW-1133">Transmembrane helix</keyword>
<dbReference type="GO" id="GO:0008658">
    <property type="term" value="F:penicillin binding"/>
    <property type="evidence" value="ECO:0007669"/>
    <property type="project" value="InterPro"/>
</dbReference>
<keyword evidence="1" id="KW-0812">Transmembrane</keyword>
<reference evidence="3 4" key="1">
    <citation type="submission" date="2019-04" db="EMBL/GenBank/DDBJ databases">
        <authorList>
            <person name="Embree M."/>
            <person name="Gaffney J.R."/>
        </authorList>
    </citation>
    <scope>NUCLEOTIDE SEQUENCE [LARGE SCALE GENOMIC DNA]</scope>
    <source>
        <strain evidence="3 4">JE7A12</strain>
    </source>
</reference>
<name>A0A4P8XU72_9FIRM</name>
<feature type="domain" description="Penicillin-binding protein transpeptidase" evidence="2">
    <location>
        <begin position="150"/>
        <end position="464"/>
    </location>
</feature>
<dbReference type="GO" id="GO:0005886">
    <property type="term" value="C:plasma membrane"/>
    <property type="evidence" value="ECO:0007669"/>
    <property type="project" value="TreeGrafter"/>
</dbReference>
<evidence type="ECO:0000313" key="3">
    <source>
        <dbReference type="EMBL" id="QCT06561.1"/>
    </source>
</evidence>
<evidence type="ECO:0000313" key="4">
    <source>
        <dbReference type="Proteomes" id="UP000301475"/>
    </source>
</evidence>
<dbReference type="SUPFAM" id="SSF56601">
    <property type="entry name" value="beta-lactamase/transpeptidase-like"/>
    <property type="match status" value="1"/>
</dbReference>
<keyword evidence="1" id="KW-0472">Membrane</keyword>
<proteinExistence type="predicted"/>
<evidence type="ECO:0000256" key="1">
    <source>
        <dbReference type="SAM" id="Phobius"/>
    </source>
</evidence>
<dbReference type="OrthoDB" id="9766847at2"/>
<dbReference type="GO" id="GO:0071972">
    <property type="term" value="F:peptidoglycan L,D-transpeptidase activity"/>
    <property type="evidence" value="ECO:0007669"/>
    <property type="project" value="TreeGrafter"/>
</dbReference>
<dbReference type="Gene3D" id="3.90.1310.10">
    <property type="entry name" value="Penicillin-binding protein 2a (Domain 2)"/>
    <property type="match status" value="1"/>
</dbReference>
<organism evidence="3 4">
    <name type="scientific">Ruminococcus bovis</name>
    <dbReference type="NCBI Taxonomy" id="2564099"/>
    <lineage>
        <taxon>Bacteria</taxon>
        <taxon>Bacillati</taxon>
        <taxon>Bacillota</taxon>
        <taxon>Clostridia</taxon>
        <taxon>Eubacteriales</taxon>
        <taxon>Oscillospiraceae</taxon>
        <taxon>Ruminococcus</taxon>
    </lineage>
</organism>
<protein>
    <submittedName>
        <fullName evidence="3">Penicillin-binding protein</fullName>
    </submittedName>
</protein>
<dbReference type="PANTHER" id="PTHR30627">
    <property type="entry name" value="PEPTIDOGLYCAN D,D-TRANSPEPTIDASE"/>
    <property type="match status" value="1"/>
</dbReference>
<dbReference type="InterPro" id="IPR012338">
    <property type="entry name" value="Beta-lactam/transpept-like"/>
</dbReference>
<dbReference type="AlphaFoldDB" id="A0A4P8XU72"/>
<dbReference type="EMBL" id="CP039381">
    <property type="protein sequence ID" value="QCT06561.1"/>
    <property type="molecule type" value="Genomic_DNA"/>
</dbReference>
<accession>A0A4P8XU72</accession>
<sequence length="475" mass="51020">MKRTLRRSGMIFIVVLLIIGGLGYLSYRIFFNQNTWINMAYNRHISSDGGLTQAGTITDRNGVELAKSVNGKRQYNDDENVRESMLHIVGDDTINIGTSIQSMYRMSLTGYSPLFGLGLPSSLKANSDMRLTVDATVNSAVHQAFGDKTGSCVVFNYKTGEILCDVSTPSYDPNAPPTITEDNQDDYKGIYIDNSVSSTYTPGSIFKIVTTAAALKYIDDIDTRTWECAGVEKIGGDDDSSEVYCNDGEAHGTETLAQALGNSCNIVFAEIATELGKEKMTEVANEMGINGSFSIGDIPIKDGSYDVSKASKNQLAWSGVGQYTDLVNPMQMAIICSAIANDGKPVLPYLLGSDESILTSLHITTGGGTGSRMMDSSVAKKIAEMMRNNVQNYYGDGSFPDGLEVAAKTGTGETVKSDSSSSDKNNAWTIGYCQNKDYPLAFAAVVSDVEGYGSTNAIPILNTALSACMSSMDKK</sequence>
<dbReference type="InterPro" id="IPR001460">
    <property type="entry name" value="PCN-bd_Tpept"/>
</dbReference>
<gene>
    <name evidence="3" type="ORF">E5Z56_03935</name>
</gene>
<dbReference type="Gene3D" id="3.40.710.10">
    <property type="entry name" value="DD-peptidase/beta-lactamase superfamily"/>
    <property type="match status" value="1"/>
</dbReference>